<evidence type="ECO:0000256" key="2">
    <source>
        <dbReference type="ARBA" id="ARBA00023015"/>
    </source>
</evidence>
<dbReference type="GO" id="GO:0003700">
    <property type="term" value="F:DNA-binding transcription factor activity"/>
    <property type="evidence" value="ECO:0007669"/>
    <property type="project" value="InterPro"/>
</dbReference>
<dbReference type="SUPFAM" id="SSF57959">
    <property type="entry name" value="Leucine zipper domain"/>
    <property type="match status" value="1"/>
</dbReference>
<comment type="caution">
    <text evidence="7">The sequence shown here is derived from an EMBL/GenBank/DDBJ whole genome shotgun (WGS) entry which is preliminary data.</text>
</comment>
<reference evidence="7" key="1">
    <citation type="submission" date="2020-03" db="EMBL/GenBank/DDBJ databases">
        <authorList>
            <person name="He L."/>
        </authorList>
    </citation>
    <scope>NUCLEOTIDE SEQUENCE</scope>
    <source>
        <strain evidence="7">CkLH20</strain>
    </source>
</reference>
<dbReference type="GeneID" id="62158671"/>
<dbReference type="GO" id="GO:0005634">
    <property type="term" value="C:nucleus"/>
    <property type="evidence" value="ECO:0007669"/>
    <property type="project" value="UniProtKB-SubCell"/>
</dbReference>
<dbReference type="PANTHER" id="PTHR19304">
    <property type="entry name" value="CYCLIC-AMP RESPONSE ELEMENT BINDING PROTEIN"/>
    <property type="match status" value="1"/>
</dbReference>
<evidence type="ECO:0000313" key="8">
    <source>
        <dbReference type="Proteomes" id="UP000781932"/>
    </source>
</evidence>
<evidence type="ECO:0000313" key="7">
    <source>
        <dbReference type="EMBL" id="KAF9879335.1"/>
    </source>
</evidence>
<dbReference type="InterPro" id="IPR051027">
    <property type="entry name" value="bZIP_transcription_factors"/>
</dbReference>
<dbReference type="Proteomes" id="UP000781932">
    <property type="component" value="Unassembled WGS sequence"/>
</dbReference>
<keyword evidence="4" id="KW-0539">Nucleus</keyword>
<dbReference type="InterPro" id="IPR046347">
    <property type="entry name" value="bZIP_sf"/>
</dbReference>
<keyword evidence="2" id="KW-0805">Transcription regulation</keyword>
<gene>
    <name evidence="7" type="ORF">CkaCkLH20_02878</name>
</gene>
<feature type="compositionally biased region" description="Polar residues" evidence="5">
    <location>
        <begin position="50"/>
        <end position="60"/>
    </location>
</feature>
<feature type="compositionally biased region" description="Polar residues" evidence="5">
    <location>
        <begin position="1"/>
        <end position="31"/>
    </location>
</feature>
<evidence type="ECO:0000256" key="3">
    <source>
        <dbReference type="ARBA" id="ARBA00023163"/>
    </source>
</evidence>
<dbReference type="Pfam" id="PF07716">
    <property type="entry name" value="bZIP_2"/>
    <property type="match status" value="1"/>
</dbReference>
<evidence type="ECO:0000259" key="6">
    <source>
        <dbReference type="PROSITE" id="PS50217"/>
    </source>
</evidence>
<keyword evidence="8" id="KW-1185">Reference proteome</keyword>
<evidence type="ECO:0000256" key="5">
    <source>
        <dbReference type="SAM" id="MobiDB-lite"/>
    </source>
</evidence>
<evidence type="ECO:0000256" key="4">
    <source>
        <dbReference type="ARBA" id="ARBA00023242"/>
    </source>
</evidence>
<dbReference type="Gene3D" id="1.20.5.170">
    <property type="match status" value="1"/>
</dbReference>
<dbReference type="SMART" id="SM00338">
    <property type="entry name" value="BRLZ"/>
    <property type="match status" value="1"/>
</dbReference>
<organism evidence="7 8">
    <name type="scientific">Colletotrichum karsti</name>
    <dbReference type="NCBI Taxonomy" id="1095194"/>
    <lineage>
        <taxon>Eukaryota</taxon>
        <taxon>Fungi</taxon>
        <taxon>Dikarya</taxon>
        <taxon>Ascomycota</taxon>
        <taxon>Pezizomycotina</taxon>
        <taxon>Sordariomycetes</taxon>
        <taxon>Hypocreomycetidae</taxon>
        <taxon>Glomerellales</taxon>
        <taxon>Glomerellaceae</taxon>
        <taxon>Colletotrichum</taxon>
        <taxon>Colletotrichum boninense species complex</taxon>
    </lineage>
</organism>
<name>A0A9P6IB50_9PEZI</name>
<protein>
    <submittedName>
        <fullName evidence="7">BZIP transcription factor</fullName>
    </submittedName>
</protein>
<reference evidence="7" key="2">
    <citation type="submission" date="2020-11" db="EMBL/GenBank/DDBJ databases">
        <title>Whole genome sequencing of Colletotrichum sp.</title>
        <authorList>
            <person name="Li H."/>
        </authorList>
    </citation>
    <scope>NUCLEOTIDE SEQUENCE</scope>
    <source>
        <strain evidence="7">CkLH20</strain>
    </source>
</reference>
<dbReference type="RefSeq" id="XP_038748796.1">
    <property type="nucleotide sequence ID" value="XM_038885597.1"/>
</dbReference>
<dbReference type="EMBL" id="JAATWM020000007">
    <property type="protein sequence ID" value="KAF9879335.1"/>
    <property type="molecule type" value="Genomic_DNA"/>
</dbReference>
<accession>A0A9P6IB50</accession>
<feature type="domain" description="BZIP" evidence="6">
    <location>
        <begin position="86"/>
        <end position="149"/>
    </location>
</feature>
<sequence length="177" mass="19388">MSSDWQPLPETQMQNNANTASCRSKGLQTRPSSSSSAPGQAPKKKRRGSYGQSSPATSTDDSVHVIEDSGDDVEPRVQPAGRPRAEKGKTTYRAKNRVAAKRCREKTKQYEIDLANKEKKVTQERMYLDACVTALKNEVLTLKNQILQHSDCDCDMIQGYIARAASGVSISGARVPS</sequence>
<feature type="region of interest" description="Disordered" evidence="5">
    <location>
        <begin position="1"/>
        <end position="89"/>
    </location>
</feature>
<dbReference type="AlphaFoldDB" id="A0A9P6IB50"/>
<evidence type="ECO:0000256" key="1">
    <source>
        <dbReference type="ARBA" id="ARBA00004123"/>
    </source>
</evidence>
<dbReference type="CDD" id="cd14687">
    <property type="entry name" value="bZIP_ATF2"/>
    <property type="match status" value="1"/>
</dbReference>
<dbReference type="PROSITE" id="PS50217">
    <property type="entry name" value="BZIP"/>
    <property type="match status" value="1"/>
</dbReference>
<dbReference type="PROSITE" id="PS00036">
    <property type="entry name" value="BZIP_BASIC"/>
    <property type="match status" value="1"/>
</dbReference>
<comment type="subcellular location">
    <subcellularLocation>
        <location evidence="1">Nucleus</location>
    </subcellularLocation>
</comment>
<dbReference type="InterPro" id="IPR004827">
    <property type="entry name" value="bZIP"/>
</dbReference>
<keyword evidence="3" id="KW-0804">Transcription</keyword>
<proteinExistence type="predicted"/>
<dbReference type="OrthoDB" id="295274at2759"/>